<evidence type="ECO:0000313" key="2">
    <source>
        <dbReference type="Proteomes" id="UP001154282"/>
    </source>
</evidence>
<accession>A0AAV0RZN6</accession>
<proteinExistence type="predicted"/>
<comment type="caution">
    <text evidence="1">The sequence shown here is derived from an EMBL/GenBank/DDBJ whole genome shotgun (WGS) entry which is preliminary data.</text>
</comment>
<sequence>MEEESEMVSSGLVKEGRIFRWLLPTSQSKSGVPMEFQYKLTFGKISGAYLRLEDWKLYGETGGFADEEEEGNKQPKS</sequence>
<reference evidence="1" key="1">
    <citation type="submission" date="2022-08" db="EMBL/GenBank/DDBJ databases">
        <authorList>
            <person name="Gutierrez-Valencia J."/>
        </authorList>
    </citation>
    <scope>NUCLEOTIDE SEQUENCE</scope>
</reference>
<protein>
    <submittedName>
        <fullName evidence="1">Uncharacterized protein</fullName>
    </submittedName>
</protein>
<dbReference type="AlphaFoldDB" id="A0AAV0RZN6"/>
<keyword evidence="2" id="KW-1185">Reference proteome</keyword>
<dbReference type="Proteomes" id="UP001154282">
    <property type="component" value="Unassembled WGS sequence"/>
</dbReference>
<feature type="non-terminal residue" evidence="1">
    <location>
        <position position="77"/>
    </location>
</feature>
<name>A0AAV0RZN6_9ROSI</name>
<gene>
    <name evidence="1" type="ORF">LITE_LOCUS50756</name>
</gene>
<organism evidence="1 2">
    <name type="scientific">Linum tenue</name>
    <dbReference type="NCBI Taxonomy" id="586396"/>
    <lineage>
        <taxon>Eukaryota</taxon>
        <taxon>Viridiplantae</taxon>
        <taxon>Streptophyta</taxon>
        <taxon>Embryophyta</taxon>
        <taxon>Tracheophyta</taxon>
        <taxon>Spermatophyta</taxon>
        <taxon>Magnoliopsida</taxon>
        <taxon>eudicotyledons</taxon>
        <taxon>Gunneridae</taxon>
        <taxon>Pentapetalae</taxon>
        <taxon>rosids</taxon>
        <taxon>fabids</taxon>
        <taxon>Malpighiales</taxon>
        <taxon>Linaceae</taxon>
        <taxon>Linum</taxon>
    </lineage>
</organism>
<evidence type="ECO:0000313" key="1">
    <source>
        <dbReference type="EMBL" id="CAI0626199.1"/>
    </source>
</evidence>
<dbReference type="EMBL" id="CAMGYJ010000011">
    <property type="protein sequence ID" value="CAI0626199.1"/>
    <property type="molecule type" value="Genomic_DNA"/>
</dbReference>